<keyword evidence="2 4" id="KW-0863">Zinc-finger</keyword>
<proteinExistence type="predicted"/>
<feature type="region of interest" description="Disordered" evidence="5">
    <location>
        <begin position="142"/>
        <end position="203"/>
    </location>
</feature>
<dbReference type="Proteomes" id="UP000248405">
    <property type="component" value="Unassembled WGS sequence"/>
</dbReference>
<evidence type="ECO:0000256" key="3">
    <source>
        <dbReference type="ARBA" id="ARBA00022833"/>
    </source>
</evidence>
<evidence type="ECO:0000256" key="2">
    <source>
        <dbReference type="ARBA" id="ARBA00022771"/>
    </source>
</evidence>
<dbReference type="RefSeq" id="XP_025566374.1">
    <property type="nucleotide sequence ID" value="XM_025709855.1"/>
</dbReference>
<feature type="region of interest" description="Disordered" evidence="5">
    <location>
        <begin position="67"/>
        <end position="90"/>
    </location>
</feature>
<dbReference type="PANTHER" id="PTHR14677">
    <property type="entry name" value="ARSENITE INDUCUBLE RNA ASSOCIATED PROTEIN AIP-1-RELATED"/>
    <property type="match status" value="1"/>
</dbReference>
<feature type="compositionally biased region" description="Low complexity" evidence="5">
    <location>
        <begin position="73"/>
        <end position="87"/>
    </location>
</feature>
<dbReference type="EMBL" id="KZ821616">
    <property type="protein sequence ID" value="PYH72580.1"/>
    <property type="molecule type" value="Genomic_DNA"/>
</dbReference>
<protein>
    <submittedName>
        <fullName evidence="7">AN1 zinc finger protein</fullName>
    </submittedName>
</protein>
<dbReference type="GO" id="GO:0005737">
    <property type="term" value="C:cytoplasm"/>
    <property type="evidence" value="ECO:0007669"/>
    <property type="project" value="TreeGrafter"/>
</dbReference>
<evidence type="ECO:0000313" key="7">
    <source>
        <dbReference type="EMBL" id="PYH72580.1"/>
    </source>
</evidence>
<evidence type="ECO:0000256" key="1">
    <source>
        <dbReference type="ARBA" id="ARBA00022723"/>
    </source>
</evidence>
<keyword evidence="8" id="KW-1185">Reference proteome</keyword>
<dbReference type="GeneID" id="37214447"/>
<evidence type="ECO:0000313" key="8">
    <source>
        <dbReference type="Proteomes" id="UP000248405"/>
    </source>
</evidence>
<sequence length="319" mass="34015">MSPIPTPNQTTSSSTTAATAAADADLDAIGSHCSLPTCNQLDFLPFRCPSCKGTYCLEHRTETAHKCPNARISPSPSTTTTSTSTTTQQQKPNIYTADQCAHISCKTLINTLTDPGVRCDQCRKEYCLRHRLREGHDCRPVSINGRNGGRGGNAGGVGGGTDTLKSMFGKLRAWGNKPSSSSSSSTSGSGGSGSGRKPPSRAVQLNSMKRTAKGENNIPSDKRIYLHVVGTSETTNKPATDPPRGDFFFDERWKVGRVLDDAARRLQVENVNNRGGGEEEKLRVFHVEGGVFLEFGESVGAKVKSGDTVVLLRGAGVIL</sequence>
<dbReference type="PANTHER" id="PTHR14677:SF40">
    <property type="entry name" value="CDC48-ASSOCIATED UBIQUITIN-LIKE_ZINC FINGER PROTEIN 1"/>
    <property type="match status" value="1"/>
</dbReference>
<evidence type="ECO:0000256" key="4">
    <source>
        <dbReference type="PROSITE-ProRule" id="PRU00449"/>
    </source>
</evidence>
<gene>
    <name evidence="7" type="ORF">BO88DRAFT_441200</name>
</gene>
<dbReference type="SUPFAM" id="SSF118310">
    <property type="entry name" value="AN1-like Zinc finger"/>
    <property type="match status" value="2"/>
</dbReference>
<evidence type="ECO:0000259" key="6">
    <source>
        <dbReference type="PROSITE" id="PS51039"/>
    </source>
</evidence>
<feature type="compositionally biased region" description="Gly residues" evidence="5">
    <location>
        <begin position="146"/>
        <end position="161"/>
    </location>
</feature>
<reference evidence="7" key="1">
    <citation type="submission" date="2016-12" db="EMBL/GenBank/DDBJ databases">
        <title>The genomes of Aspergillus section Nigri reveals drivers in fungal speciation.</title>
        <authorList>
            <consortium name="DOE Joint Genome Institute"/>
            <person name="Vesth T.C."/>
            <person name="Nybo J."/>
            <person name="Theobald S."/>
            <person name="Brandl J."/>
            <person name="Frisvad J.C."/>
            <person name="Nielsen K.F."/>
            <person name="Lyhne E.K."/>
            <person name="Kogle M.E."/>
            <person name="Kuo A."/>
            <person name="Riley R."/>
            <person name="Clum A."/>
            <person name="Nolan M."/>
            <person name="Lipzen A."/>
            <person name="Salamov A."/>
            <person name="Henrissat B."/>
            <person name="Wiebenga A."/>
            <person name="De Vries R.P."/>
            <person name="Grigoriev I.V."/>
            <person name="Mortensen U.H."/>
            <person name="Andersen M.R."/>
            <person name="Baker S.E."/>
        </authorList>
    </citation>
    <scope>NUCLEOTIDE SEQUENCE [LARGE SCALE GENOMIC DNA]</scope>
    <source>
        <strain evidence="7">CBS 113365</strain>
    </source>
</reference>
<dbReference type="InterPro" id="IPR057358">
    <property type="entry name" value="UBL_ZFAND1-like"/>
</dbReference>
<dbReference type="SMART" id="SM00154">
    <property type="entry name" value="ZnF_AN1"/>
    <property type="match status" value="2"/>
</dbReference>
<dbReference type="InterPro" id="IPR000058">
    <property type="entry name" value="Znf_AN1"/>
</dbReference>
<keyword evidence="3" id="KW-0862">Zinc</keyword>
<dbReference type="OrthoDB" id="431929at2759"/>
<feature type="domain" description="AN1-type" evidence="6">
    <location>
        <begin position="27"/>
        <end position="75"/>
    </location>
</feature>
<name>A0A319BN69_ASPVC</name>
<accession>A0A319BN69</accession>
<evidence type="ECO:0000256" key="5">
    <source>
        <dbReference type="SAM" id="MobiDB-lite"/>
    </source>
</evidence>
<dbReference type="AlphaFoldDB" id="A0A319BN69"/>
<organism evidence="7 8">
    <name type="scientific">Aspergillus vadensis (strain CBS 113365 / IMI 142717 / IBT 24658)</name>
    <dbReference type="NCBI Taxonomy" id="1448311"/>
    <lineage>
        <taxon>Eukaryota</taxon>
        <taxon>Fungi</taxon>
        <taxon>Dikarya</taxon>
        <taxon>Ascomycota</taxon>
        <taxon>Pezizomycotina</taxon>
        <taxon>Eurotiomycetes</taxon>
        <taxon>Eurotiomycetidae</taxon>
        <taxon>Eurotiales</taxon>
        <taxon>Aspergillaceae</taxon>
        <taxon>Aspergillus</taxon>
        <taxon>Aspergillus subgen. Circumdati</taxon>
    </lineage>
</organism>
<dbReference type="PROSITE" id="PS51039">
    <property type="entry name" value="ZF_AN1"/>
    <property type="match status" value="1"/>
</dbReference>
<dbReference type="InterPro" id="IPR035896">
    <property type="entry name" value="AN1-like_Znf"/>
</dbReference>
<dbReference type="Pfam" id="PF25327">
    <property type="entry name" value="UBL_ZFAND1"/>
    <property type="match status" value="1"/>
</dbReference>
<dbReference type="Pfam" id="PF01428">
    <property type="entry name" value="zf-AN1"/>
    <property type="match status" value="2"/>
</dbReference>
<keyword evidence="1" id="KW-0479">Metal-binding</keyword>
<dbReference type="Gene3D" id="4.10.1110.10">
    <property type="entry name" value="AN1-like Zinc finger"/>
    <property type="match status" value="2"/>
</dbReference>
<dbReference type="GO" id="GO:0008270">
    <property type="term" value="F:zinc ion binding"/>
    <property type="evidence" value="ECO:0007669"/>
    <property type="project" value="UniProtKB-KW"/>
</dbReference>